<evidence type="ECO:0000256" key="1">
    <source>
        <dbReference type="ARBA" id="ARBA00004141"/>
    </source>
</evidence>
<comment type="caution">
    <text evidence="7">The sequence shown here is derived from an EMBL/GenBank/DDBJ whole genome shotgun (WGS) entry which is preliminary data.</text>
</comment>
<feature type="transmembrane region" description="Helical" evidence="5">
    <location>
        <begin position="36"/>
        <end position="54"/>
    </location>
</feature>
<evidence type="ECO:0000256" key="5">
    <source>
        <dbReference type="SAM" id="Phobius"/>
    </source>
</evidence>
<evidence type="ECO:0000259" key="6">
    <source>
        <dbReference type="Pfam" id="PF13515"/>
    </source>
</evidence>
<reference evidence="8" key="1">
    <citation type="journal article" date="2019" name="Int. J. Syst. Evol. Microbiol.">
        <title>The Global Catalogue of Microorganisms (GCM) 10K type strain sequencing project: providing services to taxonomists for standard genome sequencing and annotation.</title>
        <authorList>
            <consortium name="The Broad Institute Genomics Platform"/>
            <consortium name="The Broad Institute Genome Sequencing Center for Infectious Disease"/>
            <person name="Wu L."/>
            <person name="Ma J."/>
        </authorList>
    </citation>
    <scope>NUCLEOTIDE SEQUENCE [LARGE SCALE GENOMIC DNA]</scope>
    <source>
        <strain evidence="8">JCM 17805</strain>
    </source>
</reference>
<proteinExistence type="predicted"/>
<evidence type="ECO:0000256" key="2">
    <source>
        <dbReference type="ARBA" id="ARBA00022692"/>
    </source>
</evidence>
<evidence type="ECO:0000256" key="3">
    <source>
        <dbReference type="ARBA" id="ARBA00022989"/>
    </source>
</evidence>
<dbReference type="Pfam" id="PF13515">
    <property type="entry name" value="FUSC_2"/>
    <property type="match status" value="1"/>
</dbReference>
<sequence>MDRMAIRSTIRFTCIAFIAYIAGYSFTWLWHEPTAMIGGLWAVISGLIVSEPATVKESIATARTRVTGSAIGCFFGAIYLLLIAFDPFTYALFIGISSLLCYLLNYGQHVKLAAITMSVVIVVSSVSDINPVKNAILRLLESCIGVGVGVLVSWLLDKVNHHFEQ</sequence>
<name>A0ABP8V8T2_9GAMM</name>
<comment type="subcellular location">
    <subcellularLocation>
        <location evidence="1">Membrane</location>
        <topology evidence="1">Multi-pass membrane protein</topology>
    </subcellularLocation>
</comment>
<dbReference type="InterPro" id="IPR049453">
    <property type="entry name" value="Memb_transporter_dom"/>
</dbReference>
<evidence type="ECO:0000313" key="7">
    <source>
        <dbReference type="EMBL" id="GAA4651839.1"/>
    </source>
</evidence>
<dbReference type="Proteomes" id="UP001500604">
    <property type="component" value="Unassembled WGS sequence"/>
</dbReference>
<protein>
    <recommendedName>
        <fullName evidence="6">Integral membrane bound transporter domain-containing protein</fullName>
    </recommendedName>
</protein>
<gene>
    <name evidence="7" type="ORF">GCM10023116_41230</name>
</gene>
<keyword evidence="3 5" id="KW-1133">Transmembrane helix</keyword>
<evidence type="ECO:0000256" key="4">
    <source>
        <dbReference type="ARBA" id="ARBA00023136"/>
    </source>
</evidence>
<keyword evidence="8" id="KW-1185">Reference proteome</keyword>
<dbReference type="EMBL" id="BAABFL010000464">
    <property type="protein sequence ID" value="GAA4651839.1"/>
    <property type="molecule type" value="Genomic_DNA"/>
</dbReference>
<keyword evidence="2 5" id="KW-0812">Transmembrane</keyword>
<feature type="transmembrane region" description="Helical" evidence="5">
    <location>
        <begin position="12"/>
        <end position="30"/>
    </location>
</feature>
<organism evidence="7 8">
    <name type="scientific">Kistimonas scapharcae</name>
    <dbReference type="NCBI Taxonomy" id="1036133"/>
    <lineage>
        <taxon>Bacteria</taxon>
        <taxon>Pseudomonadati</taxon>
        <taxon>Pseudomonadota</taxon>
        <taxon>Gammaproteobacteria</taxon>
        <taxon>Oceanospirillales</taxon>
        <taxon>Endozoicomonadaceae</taxon>
        <taxon>Kistimonas</taxon>
    </lineage>
</organism>
<evidence type="ECO:0000313" key="8">
    <source>
        <dbReference type="Proteomes" id="UP001500604"/>
    </source>
</evidence>
<keyword evidence="4 5" id="KW-0472">Membrane</keyword>
<feature type="transmembrane region" description="Helical" evidence="5">
    <location>
        <begin position="112"/>
        <end position="129"/>
    </location>
</feature>
<feature type="transmembrane region" description="Helical" evidence="5">
    <location>
        <begin position="135"/>
        <end position="156"/>
    </location>
</feature>
<accession>A0ABP8V8T2</accession>
<dbReference type="RefSeq" id="WP_345198294.1">
    <property type="nucleotide sequence ID" value="NZ_BAABFL010000464.1"/>
</dbReference>
<feature type="transmembrane region" description="Helical" evidence="5">
    <location>
        <begin position="66"/>
        <end position="82"/>
    </location>
</feature>
<feature type="domain" description="Integral membrane bound transporter" evidence="6">
    <location>
        <begin position="37"/>
        <end position="152"/>
    </location>
</feature>